<feature type="region of interest" description="Disordered" evidence="1">
    <location>
        <begin position="1"/>
        <end position="26"/>
    </location>
</feature>
<evidence type="ECO:0000313" key="2">
    <source>
        <dbReference type="EMBL" id="MDR7148972.1"/>
    </source>
</evidence>
<name>A0ABU1WIR9_9BURK</name>
<proteinExistence type="predicted"/>
<organism evidence="2 3">
    <name type="scientific">Hydrogenophaga palleronii</name>
    <dbReference type="NCBI Taxonomy" id="65655"/>
    <lineage>
        <taxon>Bacteria</taxon>
        <taxon>Pseudomonadati</taxon>
        <taxon>Pseudomonadota</taxon>
        <taxon>Betaproteobacteria</taxon>
        <taxon>Burkholderiales</taxon>
        <taxon>Comamonadaceae</taxon>
        <taxon>Hydrogenophaga</taxon>
    </lineage>
</organism>
<dbReference type="Proteomes" id="UP001265700">
    <property type="component" value="Unassembled WGS sequence"/>
</dbReference>
<evidence type="ECO:0000313" key="3">
    <source>
        <dbReference type="Proteomes" id="UP001265700"/>
    </source>
</evidence>
<protein>
    <recommendedName>
        <fullName evidence="4">Transposase</fullName>
    </recommendedName>
</protein>
<accession>A0ABU1WIR9</accession>
<sequence length="72" mass="7763">MAPTDWAGDTVKADKSGADREASSKSRRLMASSYKMELLCAVSGDGKQVGIDLALGCRYTAFTYEQRPAVDN</sequence>
<evidence type="ECO:0000256" key="1">
    <source>
        <dbReference type="SAM" id="MobiDB-lite"/>
    </source>
</evidence>
<comment type="caution">
    <text evidence="2">The sequence shown here is derived from an EMBL/GenBank/DDBJ whole genome shotgun (WGS) entry which is preliminary data.</text>
</comment>
<gene>
    <name evidence="2" type="ORF">J2W49_000900</name>
</gene>
<keyword evidence="3" id="KW-1185">Reference proteome</keyword>
<dbReference type="RefSeq" id="WP_310312054.1">
    <property type="nucleotide sequence ID" value="NZ_JAVDWU010000001.1"/>
</dbReference>
<feature type="compositionally biased region" description="Basic and acidic residues" evidence="1">
    <location>
        <begin position="11"/>
        <end position="24"/>
    </location>
</feature>
<reference evidence="2 3" key="1">
    <citation type="submission" date="2023-07" db="EMBL/GenBank/DDBJ databases">
        <title>Sorghum-associated microbial communities from plants grown in Nebraska, USA.</title>
        <authorList>
            <person name="Schachtman D."/>
        </authorList>
    </citation>
    <scope>NUCLEOTIDE SEQUENCE [LARGE SCALE GENOMIC DNA]</scope>
    <source>
        <strain evidence="2 3">4249</strain>
    </source>
</reference>
<evidence type="ECO:0008006" key="4">
    <source>
        <dbReference type="Google" id="ProtNLM"/>
    </source>
</evidence>
<dbReference type="EMBL" id="JAVDWU010000001">
    <property type="protein sequence ID" value="MDR7148972.1"/>
    <property type="molecule type" value="Genomic_DNA"/>
</dbReference>